<feature type="transmembrane region" description="Helical" evidence="7">
    <location>
        <begin position="16"/>
        <end position="34"/>
    </location>
</feature>
<keyword evidence="3 7" id="KW-1133">Transmembrane helix</keyword>
<evidence type="ECO:0000256" key="2">
    <source>
        <dbReference type="ARBA" id="ARBA00022692"/>
    </source>
</evidence>
<dbReference type="InterPro" id="IPR049326">
    <property type="entry name" value="Rhodopsin_dom_fungi"/>
</dbReference>
<reference evidence="9 10" key="1">
    <citation type="submission" date="2019-06" db="EMBL/GenBank/DDBJ databases">
        <authorList>
            <person name="Broberg M."/>
        </authorList>
    </citation>
    <scope>NUCLEOTIDE SEQUENCE [LARGE SCALE GENOMIC DNA]</scope>
</reference>
<name>A0ABY6UFV8_BIOOC</name>
<evidence type="ECO:0000256" key="1">
    <source>
        <dbReference type="ARBA" id="ARBA00004141"/>
    </source>
</evidence>
<comment type="similarity">
    <text evidence="5">Belongs to the SAT4 family.</text>
</comment>
<feature type="transmembrane region" description="Helical" evidence="7">
    <location>
        <begin position="212"/>
        <end position="233"/>
    </location>
</feature>
<keyword evidence="2 7" id="KW-0812">Transmembrane</keyword>
<feature type="domain" description="Rhodopsin" evidence="8">
    <location>
        <begin position="37"/>
        <end position="278"/>
    </location>
</feature>
<evidence type="ECO:0000313" key="9">
    <source>
        <dbReference type="EMBL" id="VUC29977.1"/>
    </source>
</evidence>
<proteinExistence type="inferred from homology"/>
<evidence type="ECO:0000256" key="3">
    <source>
        <dbReference type="ARBA" id="ARBA00022989"/>
    </source>
</evidence>
<accession>A0ABY6UFV8</accession>
<feature type="transmembrane region" description="Helical" evidence="7">
    <location>
        <begin position="176"/>
        <end position="200"/>
    </location>
</feature>
<comment type="subcellular location">
    <subcellularLocation>
        <location evidence="1">Membrane</location>
        <topology evidence="1">Multi-pass membrane protein</topology>
    </subcellularLocation>
</comment>
<dbReference type="Pfam" id="PF20684">
    <property type="entry name" value="Fung_rhodopsin"/>
    <property type="match status" value="1"/>
</dbReference>
<dbReference type="InterPro" id="IPR052337">
    <property type="entry name" value="SAT4-like"/>
</dbReference>
<feature type="region of interest" description="Disordered" evidence="6">
    <location>
        <begin position="328"/>
        <end position="382"/>
    </location>
</feature>
<dbReference type="EMBL" id="CABFNS010000812">
    <property type="protein sequence ID" value="VUC29977.1"/>
    <property type="molecule type" value="Genomic_DNA"/>
</dbReference>
<feature type="compositionally biased region" description="Polar residues" evidence="6">
    <location>
        <begin position="331"/>
        <end position="344"/>
    </location>
</feature>
<evidence type="ECO:0000256" key="4">
    <source>
        <dbReference type="ARBA" id="ARBA00023136"/>
    </source>
</evidence>
<gene>
    <name evidence="9" type="ORF">CLO192961_LOCUS273300</name>
</gene>
<evidence type="ECO:0000256" key="6">
    <source>
        <dbReference type="SAM" id="MobiDB-lite"/>
    </source>
</evidence>
<comment type="caution">
    <text evidence="9">The sequence shown here is derived from an EMBL/GenBank/DDBJ whole genome shotgun (WGS) entry which is preliminary data.</text>
</comment>
<evidence type="ECO:0000259" key="8">
    <source>
        <dbReference type="Pfam" id="PF20684"/>
    </source>
</evidence>
<evidence type="ECO:0000313" key="10">
    <source>
        <dbReference type="Proteomes" id="UP000766486"/>
    </source>
</evidence>
<dbReference type="PANTHER" id="PTHR33048:SF47">
    <property type="entry name" value="INTEGRAL MEMBRANE PROTEIN-RELATED"/>
    <property type="match status" value="1"/>
</dbReference>
<evidence type="ECO:0000256" key="7">
    <source>
        <dbReference type="SAM" id="Phobius"/>
    </source>
</evidence>
<organism evidence="9 10">
    <name type="scientific">Bionectria ochroleuca</name>
    <name type="common">Gliocladium roseum</name>
    <dbReference type="NCBI Taxonomy" id="29856"/>
    <lineage>
        <taxon>Eukaryota</taxon>
        <taxon>Fungi</taxon>
        <taxon>Dikarya</taxon>
        <taxon>Ascomycota</taxon>
        <taxon>Pezizomycotina</taxon>
        <taxon>Sordariomycetes</taxon>
        <taxon>Hypocreomycetidae</taxon>
        <taxon>Hypocreales</taxon>
        <taxon>Bionectriaceae</taxon>
        <taxon>Clonostachys</taxon>
    </lineage>
</organism>
<feature type="transmembrane region" description="Helical" evidence="7">
    <location>
        <begin position="95"/>
        <end position="119"/>
    </location>
</feature>
<keyword evidence="4 7" id="KW-0472">Membrane</keyword>
<dbReference type="Proteomes" id="UP000766486">
    <property type="component" value="Unassembled WGS sequence"/>
</dbReference>
<feature type="transmembrane region" description="Helical" evidence="7">
    <location>
        <begin position="253"/>
        <end position="273"/>
    </location>
</feature>
<sequence length="382" mass="42740">MALSGELPPPNYDDRGPGLVACAVVGLVVSTIAISTRFWARAVIFRMQVWWDDWSILLTTIVSHAFLALEIYWTTVGMGRHSWMIPIELVWINLILNRVVLMIYATVVWLLKVSALLFYARVFKISRTFRYVLWGVGAFISVWWFVLCLTPWTFCRPWSKTVNPDEPGVCIHPTEWYLASSFLNAFTDLVVLLLPMPLVWKLQMNTQKKLSVAGVFILGYASAFLSFARFIIIAQQPNMLNESTDPSWDMVPMTYLSMLEAPVGILALSAPSIRQLVGRAAKHHSLASLFSSTYGDKGSAGVSNYSAGNQSIKDPSYYELGSTKRSRWYQGASSNGESQSTTAIATRGSDDDERGMMPEIPSRAINVSRDVEVAHHQAPGRR</sequence>
<feature type="transmembrane region" description="Helical" evidence="7">
    <location>
        <begin position="54"/>
        <end position="75"/>
    </location>
</feature>
<feature type="transmembrane region" description="Helical" evidence="7">
    <location>
        <begin position="131"/>
        <end position="154"/>
    </location>
</feature>
<evidence type="ECO:0000256" key="5">
    <source>
        <dbReference type="ARBA" id="ARBA00038359"/>
    </source>
</evidence>
<dbReference type="PANTHER" id="PTHR33048">
    <property type="entry name" value="PTH11-LIKE INTEGRAL MEMBRANE PROTEIN (AFU_ORTHOLOGUE AFUA_5G11245)"/>
    <property type="match status" value="1"/>
</dbReference>
<keyword evidence="10" id="KW-1185">Reference proteome</keyword>
<protein>
    <recommendedName>
        <fullName evidence="8">Rhodopsin domain-containing protein</fullName>
    </recommendedName>
</protein>